<dbReference type="InterPro" id="IPR040035">
    <property type="entry name" value="TMEM180"/>
</dbReference>
<keyword evidence="2" id="KW-1185">Reference proteome</keyword>
<dbReference type="EMBL" id="JARBDR010000214">
    <property type="protein sequence ID" value="KAJ8319376.1"/>
    <property type="molecule type" value="Genomic_DNA"/>
</dbReference>
<evidence type="ECO:0008006" key="3">
    <source>
        <dbReference type="Google" id="ProtNLM"/>
    </source>
</evidence>
<sequence>MPSSSLGSFCEAIYSKHGWIIYSKRSKTPRWTVFKYSCTKLKCSALLKKKALYISLTCVTHPLSSMVFGTQACFVKPTISLSPMLVVSILNHYGYTQLKNGDVLSVDLNQLKHAMFLLIG</sequence>
<dbReference type="PANTHER" id="PTHR28658:SF1">
    <property type="entry name" value="MAJOR FACILITATOR SUPERFAMILY DOMAIN CONTAINING 13B"/>
    <property type="match status" value="1"/>
</dbReference>
<gene>
    <name evidence="1" type="ORF">KUTeg_004467</name>
</gene>
<evidence type="ECO:0000313" key="2">
    <source>
        <dbReference type="Proteomes" id="UP001217089"/>
    </source>
</evidence>
<proteinExistence type="predicted"/>
<dbReference type="Proteomes" id="UP001217089">
    <property type="component" value="Unassembled WGS sequence"/>
</dbReference>
<comment type="caution">
    <text evidence="1">The sequence shown here is derived from an EMBL/GenBank/DDBJ whole genome shotgun (WGS) entry which is preliminary data.</text>
</comment>
<protein>
    <recommendedName>
        <fullName evidence="3">Transposase MuDR plant domain-containing protein</fullName>
    </recommendedName>
</protein>
<reference evidence="1 2" key="1">
    <citation type="submission" date="2022-12" db="EMBL/GenBank/DDBJ databases">
        <title>Chromosome-level genome of Tegillarca granosa.</title>
        <authorList>
            <person name="Kim J."/>
        </authorList>
    </citation>
    <scope>NUCLEOTIDE SEQUENCE [LARGE SCALE GENOMIC DNA]</scope>
    <source>
        <strain evidence="1">Teg-2019</strain>
        <tissue evidence="1">Adductor muscle</tissue>
    </source>
</reference>
<dbReference type="PANTHER" id="PTHR28658">
    <property type="entry name" value="TRANSMEMBRANE PROTEIN 180"/>
    <property type="match status" value="1"/>
</dbReference>
<organism evidence="1 2">
    <name type="scientific">Tegillarca granosa</name>
    <name type="common">Malaysian cockle</name>
    <name type="synonym">Anadara granosa</name>
    <dbReference type="NCBI Taxonomy" id="220873"/>
    <lineage>
        <taxon>Eukaryota</taxon>
        <taxon>Metazoa</taxon>
        <taxon>Spiralia</taxon>
        <taxon>Lophotrochozoa</taxon>
        <taxon>Mollusca</taxon>
        <taxon>Bivalvia</taxon>
        <taxon>Autobranchia</taxon>
        <taxon>Pteriomorphia</taxon>
        <taxon>Arcoida</taxon>
        <taxon>Arcoidea</taxon>
        <taxon>Arcidae</taxon>
        <taxon>Tegillarca</taxon>
    </lineage>
</organism>
<name>A0ABQ9FT90_TEGGR</name>
<evidence type="ECO:0000313" key="1">
    <source>
        <dbReference type="EMBL" id="KAJ8319376.1"/>
    </source>
</evidence>
<accession>A0ABQ9FT90</accession>